<dbReference type="AlphaFoldDB" id="A0A2J6QZ56"/>
<evidence type="ECO:0000313" key="17">
    <source>
        <dbReference type="EMBL" id="PMD31543.1"/>
    </source>
</evidence>
<keyword evidence="5" id="KW-0325">Glycoprotein</keyword>
<feature type="domain" description="GH18" evidence="16">
    <location>
        <begin position="29"/>
        <end position="355"/>
    </location>
</feature>
<evidence type="ECO:0000256" key="3">
    <source>
        <dbReference type="ARBA" id="ARBA00012729"/>
    </source>
</evidence>
<dbReference type="OrthoDB" id="6020543at2759"/>
<dbReference type="Proteomes" id="UP000235786">
    <property type="component" value="Unassembled WGS sequence"/>
</dbReference>
<protein>
    <recommendedName>
        <fullName evidence="3">chitinase</fullName>
        <ecNumber evidence="3">3.2.1.14</ecNumber>
    </recommendedName>
</protein>
<keyword evidence="18" id="KW-1185">Reference proteome</keyword>
<organism evidence="17 18">
    <name type="scientific">Hyaloscypha variabilis (strain UAMH 11265 / GT02V1 / F)</name>
    <name type="common">Meliniomyces variabilis</name>
    <dbReference type="NCBI Taxonomy" id="1149755"/>
    <lineage>
        <taxon>Eukaryota</taxon>
        <taxon>Fungi</taxon>
        <taxon>Dikarya</taxon>
        <taxon>Ascomycota</taxon>
        <taxon>Pezizomycotina</taxon>
        <taxon>Leotiomycetes</taxon>
        <taxon>Helotiales</taxon>
        <taxon>Hyaloscyphaceae</taxon>
        <taxon>Hyaloscypha</taxon>
        <taxon>Hyaloscypha variabilis</taxon>
    </lineage>
</organism>
<dbReference type="InterPro" id="IPR001579">
    <property type="entry name" value="Glyco_hydro_18_chit_AS"/>
</dbReference>
<dbReference type="PROSITE" id="PS01095">
    <property type="entry name" value="GH18_1"/>
    <property type="match status" value="1"/>
</dbReference>
<comment type="catalytic activity">
    <reaction evidence="1">
        <text>Random endo-hydrolysis of N-acetyl-beta-D-glucosaminide (1-&gt;4)-beta-linkages in chitin and chitodextrins.</text>
        <dbReference type="EC" id="3.2.1.14"/>
    </reaction>
</comment>
<keyword evidence="7" id="KW-0146">Chitin degradation</keyword>
<dbReference type="InterPro" id="IPR050542">
    <property type="entry name" value="Glycosyl_Hydrlase18_Chitinase"/>
</dbReference>
<evidence type="ECO:0000256" key="10">
    <source>
        <dbReference type="ARBA" id="ARBA00023288"/>
    </source>
</evidence>
<dbReference type="InterPro" id="IPR001223">
    <property type="entry name" value="Glyco_hydro18_cat"/>
</dbReference>
<comment type="subcellular location">
    <subcellularLocation>
        <location evidence="2">Cell membrane</location>
        <topology evidence="2">Lipid-anchor</topology>
        <topology evidence="2">GPI-anchor</topology>
    </subcellularLocation>
</comment>
<feature type="signal peptide" evidence="15">
    <location>
        <begin position="1"/>
        <end position="21"/>
    </location>
</feature>
<keyword evidence="9" id="KW-0119">Carbohydrate metabolism</keyword>
<keyword evidence="5" id="KW-0336">GPI-anchor</keyword>
<evidence type="ECO:0000256" key="5">
    <source>
        <dbReference type="ARBA" id="ARBA00022622"/>
    </source>
</evidence>
<dbReference type="GO" id="GO:0006032">
    <property type="term" value="P:chitin catabolic process"/>
    <property type="evidence" value="ECO:0007669"/>
    <property type="project" value="UniProtKB-KW"/>
</dbReference>
<evidence type="ECO:0000256" key="4">
    <source>
        <dbReference type="ARBA" id="ARBA00022475"/>
    </source>
</evidence>
<evidence type="ECO:0000256" key="15">
    <source>
        <dbReference type="SAM" id="SignalP"/>
    </source>
</evidence>
<reference evidence="17 18" key="1">
    <citation type="submission" date="2016-04" db="EMBL/GenBank/DDBJ databases">
        <title>A degradative enzymes factory behind the ericoid mycorrhizal symbiosis.</title>
        <authorList>
            <consortium name="DOE Joint Genome Institute"/>
            <person name="Martino E."/>
            <person name="Morin E."/>
            <person name="Grelet G."/>
            <person name="Kuo A."/>
            <person name="Kohler A."/>
            <person name="Daghino S."/>
            <person name="Barry K."/>
            <person name="Choi C."/>
            <person name="Cichocki N."/>
            <person name="Clum A."/>
            <person name="Copeland A."/>
            <person name="Hainaut M."/>
            <person name="Haridas S."/>
            <person name="Labutti K."/>
            <person name="Lindquist E."/>
            <person name="Lipzen A."/>
            <person name="Khouja H.-R."/>
            <person name="Murat C."/>
            <person name="Ohm R."/>
            <person name="Olson A."/>
            <person name="Spatafora J."/>
            <person name="Veneault-Fourrey C."/>
            <person name="Henrissat B."/>
            <person name="Grigoriev I."/>
            <person name="Martin F."/>
            <person name="Perotto S."/>
        </authorList>
    </citation>
    <scope>NUCLEOTIDE SEQUENCE [LARGE SCALE GENOMIC DNA]</scope>
    <source>
        <strain evidence="17 18">F</strain>
    </source>
</reference>
<keyword evidence="11 13" id="KW-0326">Glycosidase</keyword>
<evidence type="ECO:0000259" key="16">
    <source>
        <dbReference type="PROSITE" id="PS51910"/>
    </source>
</evidence>
<evidence type="ECO:0000256" key="8">
    <source>
        <dbReference type="ARBA" id="ARBA00023136"/>
    </source>
</evidence>
<keyword evidence="4" id="KW-1003">Cell membrane</keyword>
<dbReference type="PANTHER" id="PTHR45708:SF47">
    <property type="entry name" value="ENDOCHITINASE A"/>
    <property type="match status" value="1"/>
</dbReference>
<keyword evidence="6 13" id="KW-0378">Hydrolase</keyword>
<evidence type="ECO:0000256" key="9">
    <source>
        <dbReference type="ARBA" id="ARBA00023277"/>
    </source>
</evidence>
<dbReference type="GO" id="GO:0005576">
    <property type="term" value="C:extracellular region"/>
    <property type="evidence" value="ECO:0007669"/>
    <property type="project" value="TreeGrafter"/>
</dbReference>
<evidence type="ECO:0000256" key="2">
    <source>
        <dbReference type="ARBA" id="ARBA00004609"/>
    </source>
</evidence>
<dbReference type="EC" id="3.2.1.14" evidence="3"/>
<dbReference type="SUPFAM" id="SSF51445">
    <property type="entry name" value="(Trans)glycosidases"/>
    <property type="match status" value="1"/>
</dbReference>
<dbReference type="PANTHER" id="PTHR45708">
    <property type="entry name" value="ENDOCHITINASE"/>
    <property type="match status" value="1"/>
</dbReference>
<dbReference type="Gene3D" id="3.20.20.80">
    <property type="entry name" value="Glycosidases"/>
    <property type="match status" value="1"/>
</dbReference>
<proteinExistence type="inferred from homology"/>
<dbReference type="GO" id="GO:0008843">
    <property type="term" value="F:endochitinase activity"/>
    <property type="evidence" value="ECO:0007669"/>
    <property type="project" value="UniProtKB-EC"/>
</dbReference>
<dbReference type="InterPro" id="IPR017853">
    <property type="entry name" value="GH"/>
</dbReference>
<evidence type="ECO:0000256" key="13">
    <source>
        <dbReference type="RuleBase" id="RU000489"/>
    </source>
</evidence>
<sequence>MQLTVFTTIFHIFIFIQSCQAILSTNAKSNVALYWGQGAGQQRLSYFCAQSAVDVIPIGFVDVFPAQGNGFPGTNFGNQCWGTPYVYAGPGNDSALNQLQSECPDLVVDIPVCQSTYSKKIILSLGGSSQTYQLSGASNGVAFADFLWGAFGPRNATWVADGLPRPFDGPDGQAVEVDGFDFDIEIPSPDTQVGYIAMASRLRTLFETASKPYLLTGAPQCVVPDANMGALIKAVAFDIIWVQFYDTPQCSARSWITANPNHVDGTTEVTSGFSYHSWTTFLEGSASTAAKLYIGVLGAPDANNYYLTTSEISSLIDVYYCDARFAGVMIWEATAAENNAAGPYQSAVKNHLLHQVSNIKQLKGFNEINVFPN</sequence>
<evidence type="ECO:0000313" key="18">
    <source>
        <dbReference type="Proteomes" id="UP000235786"/>
    </source>
</evidence>
<comment type="similarity">
    <text evidence="14">Belongs to the glycosyl hydrolase 18 family.</text>
</comment>
<keyword evidence="12" id="KW-0624">Polysaccharide degradation</keyword>
<dbReference type="Pfam" id="PF00704">
    <property type="entry name" value="Glyco_hydro_18"/>
    <property type="match status" value="1"/>
</dbReference>
<evidence type="ECO:0000256" key="7">
    <source>
        <dbReference type="ARBA" id="ARBA00023024"/>
    </source>
</evidence>
<keyword evidence="8" id="KW-0472">Membrane</keyword>
<dbReference type="EMBL" id="KZ613962">
    <property type="protein sequence ID" value="PMD31543.1"/>
    <property type="molecule type" value="Genomic_DNA"/>
</dbReference>
<feature type="chain" id="PRO_5014329602" description="chitinase" evidence="15">
    <location>
        <begin position="22"/>
        <end position="373"/>
    </location>
</feature>
<accession>A0A2J6QZ56</accession>
<dbReference type="STRING" id="1149755.A0A2J6QZ56"/>
<evidence type="ECO:0000256" key="14">
    <source>
        <dbReference type="RuleBase" id="RU004453"/>
    </source>
</evidence>
<dbReference type="GO" id="GO:0000272">
    <property type="term" value="P:polysaccharide catabolic process"/>
    <property type="evidence" value="ECO:0007669"/>
    <property type="project" value="UniProtKB-KW"/>
</dbReference>
<name>A0A2J6QZ56_HYAVF</name>
<evidence type="ECO:0000256" key="1">
    <source>
        <dbReference type="ARBA" id="ARBA00000822"/>
    </source>
</evidence>
<gene>
    <name evidence="17" type="ORF">L207DRAFT_558629</name>
</gene>
<dbReference type="GO" id="GO:0098552">
    <property type="term" value="C:side of membrane"/>
    <property type="evidence" value="ECO:0007669"/>
    <property type="project" value="UniProtKB-KW"/>
</dbReference>
<evidence type="ECO:0000256" key="6">
    <source>
        <dbReference type="ARBA" id="ARBA00022801"/>
    </source>
</evidence>
<dbReference type="GO" id="GO:0005886">
    <property type="term" value="C:plasma membrane"/>
    <property type="evidence" value="ECO:0007669"/>
    <property type="project" value="UniProtKB-SubCell"/>
</dbReference>
<keyword evidence="15" id="KW-0732">Signal</keyword>
<evidence type="ECO:0000256" key="12">
    <source>
        <dbReference type="ARBA" id="ARBA00023326"/>
    </source>
</evidence>
<keyword evidence="10" id="KW-0449">Lipoprotein</keyword>
<evidence type="ECO:0000256" key="11">
    <source>
        <dbReference type="ARBA" id="ARBA00023295"/>
    </source>
</evidence>
<dbReference type="PROSITE" id="PS51910">
    <property type="entry name" value="GH18_2"/>
    <property type="match status" value="1"/>
</dbReference>